<feature type="compositionally biased region" description="Basic residues" evidence="1">
    <location>
        <begin position="1327"/>
        <end position="1339"/>
    </location>
</feature>
<feature type="region of interest" description="Disordered" evidence="1">
    <location>
        <begin position="1002"/>
        <end position="1049"/>
    </location>
</feature>
<feature type="region of interest" description="Disordered" evidence="1">
    <location>
        <begin position="320"/>
        <end position="351"/>
    </location>
</feature>
<feature type="region of interest" description="Disordered" evidence="1">
    <location>
        <begin position="1081"/>
        <end position="1275"/>
    </location>
</feature>
<feature type="region of interest" description="Disordered" evidence="1">
    <location>
        <begin position="1307"/>
        <end position="1357"/>
    </location>
</feature>
<organism evidence="2 3">
    <name type="scientific">Holothuria leucospilota</name>
    <name type="common">Black long sea cucumber</name>
    <name type="synonym">Mertensiothuria leucospilota</name>
    <dbReference type="NCBI Taxonomy" id="206669"/>
    <lineage>
        <taxon>Eukaryota</taxon>
        <taxon>Metazoa</taxon>
        <taxon>Echinodermata</taxon>
        <taxon>Eleutherozoa</taxon>
        <taxon>Echinozoa</taxon>
        <taxon>Holothuroidea</taxon>
        <taxon>Aspidochirotacea</taxon>
        <taxon>Aspidochirotida</taxon>
        <taxon>Holothuriidae</taxon>
        <taxon>Holothuria</taxon>
    </lineage>
</organism>
<feature type="compositionally biased region" description="Basic residues" evidence="1">
    <location>
        <begin position="95"/>
        <end position="106"/>
    </location>
</feature>
<feature type="compositionally biased region" description="Basic and acidic residues" evidence="1">
    <location>
        <begin position="442"/>
        <end position="458"/>
    </location>
</feature>
<feature type="compositionally biased region" description="Basic and acidic residues" evidence="1">
    <location>
        <begin position="164"/>
        <end position="173"/>
    </location>
</feature>
<comment type="caution">
    <text evidence="2">The sequence shown here is derived from an EMBL/GenBank/DDBJ whole genome shotgun (WGS) entry which is preliminary data.</text>
</comment>
<feature type="compositionally biased region" description="Basic and acidic residues" evidence="1">
    <location>
        <begin position="551"/>
        <end position="562"/>
    </location>
</feature>
<evidence type="ECO:0000313" key="2">
    <source>
        <dbReference type="EMBL" id="KAJ8043809.1"/>
    </source>
</evidence>
<feature type="region of interest" description="Disordered" evidence="1">
    <location>
        <begin position="431"/>
        <end position="476"/>
    </location>
</feature>
<feature type="region of interest" description="Disordered" evidence="1">
    <location>
        <begin position="222"/>
        <end position="242"/>
    </location>
</feature>
<dbReference type="EMBL" id="JAIZAY010000004">
    <property type="protein sequence ID" value="KAJ8043809.1"/>
    <property type="molecule type" value="Genomic_DNA"/>
</dbReference>
<feature type="region of interest" description="Disordered" evidence="1">
    <location>
        <begin position="153"/>
        <end position="173"/>
    </location>
</feature>
<evidence type="ECO:0000313" key="3">
    <source>
        <dbReference type="Proteomes" id="UP001152320"/>
    </source>
</evidence>
<feature type="region of interest" description="Disordered" evidence="1">
    <location>
        <begin position="551"/>
        <end position="688"/>
    </location>
</feature>
<reference evidence="2" key="1">
    <citation type="submission" date="2021-10" db="EMBL/GenBank/DDBJ databases">
        <title>Tropical sea cucumber genome reveals ecological adaptation and Cuvierian tubules defense mechanism.</title>
        <authorList>
            <person name="Chen T."/>
        </authorList>
    </citation>
    <scope>NUCLEOTIDE SEQUENCE</scope>
    <source>
        <strain evidence="2">Nanhai2018</strain>
        <tissue evidence="2">Muscle</tissue>
    </source>
</reference>
<feature type="compositionally biased region" description="Basic and acidic residues" evidence="1">
    <location>
        <begin position="635"/>
        <end position="646"/>
    </location>
</feature>
<feature type="region of interest" description="Disordered" evidence="1">
    <location>
        <begin position="1"/>
        <end position="137"/>
    </location>
</feature>
<feature type="region of interest" description="Disordered" evidence="1">
    <location>
        <begin position="769"/>
        <end position="800"/>
    </location>
</feature>
<feature type="compositionally biased region" description="Polar residues" evidence="1">
    <location>
        <begin position="326"/>
        <end position="351"/>
    </location>
</feature>
<gene>
    <name evidence="2" type="ORF">HOLleu_11075</name>
</gene>
<feature type="compositionally biased region" description="Basic and acidic residues" evidence="1">
    <location>
        <begin position="23"/>
        <end position="34"/>
    </location>
</feature>
<feature type="compositionally biased region" description="Basic residues" evidence="1">
    <location>
        <begin position="1233"/>
        <end position="1256"/>
    </location>
</feature>
<feature type="compositionally biased region" description="Acidic residues" evidence="1">
    <location>
        <begin position="385"/>
        <end position="397"/>
    </location>
</feature>
<feature type="compositionally biased region" description="Polar residues" evidence="1">
    <location>
        <begin position="1088"/>
        <end position="1098"/>
    </location>
</feature>
<name>A0A9Q1CFS3_HOLLE</name>
<feature type="region of interest" description="Disordered" evidence="1">
    <location>
        <begin position="366"/>
        <end position="397"/>
    </location>
</feature>
<protein>
    <submittedName>
        <fullName evidence="2">Uncharacterized protein</fullName>
    </submittedName>
</protein>
<feature type="compositionally biased region" description="Low complexity" evidence="1">
    <location>
        <begin position="660"/>
        <end position="673"/>
    </location>
</feature>
<proteinExistence type="predicted"/>
<feature type="compositionally biased region" description="Basic residues" evidence="1">
    <location>
        <begin position="52"/>
        <end position="68"/>
    </location>
</feature>
<dbReference type="Proteomes" id="UP001152320">
    <property type="component" value="Chromosome 4"/>
</dbReference>
<feature type="compositionally biased region" description="Basic and acidic residues" evidence="1">
    <location>
        <begin position="1176"/>
        <end position="1188"/>
    </location>
</feature>
<feature type="compositionally biased region" description="Acidic residues" evidence="1">
    <location>
        <begin position="1308"/>
        <end position="1317"/>
    </location>
</feature>
<feature type="compositionally biased region" description="Basic and acidic residues" evidence="1">
    <location>
        <begin position="1138"/>
        <end position="1153"/>
    </location>
</feature>
<feature type="compositionally biased region" description="Basic and acidic residues" evidence="1">
    <location>
        <begin position="1102"/>
        <end position="1111"/>
    </location>
</feature>
<keyword evidence="3" id="KW-1185">Reference proteome</keyword>
<feature type="compositionally biased region" description="Acidic residues" evidence="1">
    <location>
        <begin position="431"/>
        <end position="441"/>
    </location>
</feature>
<sequence>MKKGKRKLYFGHGVRLEQSPSEDDFRSDRRKDTAGEALVKAGCSSKQMPPPGRKKKEGRLLRKSSTKRKLLENSSLSLQIGMENDNGDPSEMIQRKKSGKSSSRSKKGTDNGNTSERKEGNGTGEKAQIAPGNLVESEASDYDFSNLYEAASHKMSQNHRHISKGPDMRGSRRNENLMIGADKDAGVGDSVESNQKSSQVSEQLLGAQNQCDDAREASGTQEMFITQRDPKRKPGGLSPPLAASRNLVAEDGTRRMKPTKKQHHLTVSKVKQLNRSNITKAVMARHSCCPKKLPVSCISQNKNQDRVRAERFLRKVKELQEKRRTAGSQVSSFEQSPGNSQLSVSHELSESPQELAFGTQMFSVSCKDPEPVETESQSLIPPMVADDDSEEESEEDTFKEVLAMRLARKKQRRRRNSRGIFGWSSLEEIQEDEIGDGEFVEDVTKSDEDTGKEGDYPEARSQYTLGKKEADLSQEPAVKEGIGSTAEEDVDVGSLNSPKVNCSVSPISCDIASKLTKGLLFSTKKEDQLKTGKESSTRKKDVIVLETQSEKIEPEIGKDETVPQKNDVTVVPDSHDLSGSSLPRYHFTSDDDSSNELHDESVTQAVSKFLDTFEDCGDDRPPWEEADGQGSKPGTTKEKKTDKTSDTFKGPEQVKDSGQDNSGSGKSDLGSSKNLEENADGCILGGRDEHFDDIDELDELVLLSGPVTKRKAKSVNKEVTKKFSRRLNMSEDGKRSDTNLLKEGRKLPVETSTIFVRADVHAVDIPTVREEASNHSGSITSGHKENPSTVNSSQSRSHEEVVCPMEASKSNTGKGTTVDVANVSTDPGDSSQETCLPEDYDNVGSVAQETLSPGSRCDKSGELGEREMLLREVSSSADAVCEVAASLSSGVAGRLVDNSAVELAVTSPGKCGKCKRVKSRTTYTQTDITMQNLQSQDYFDFCMEFKRLLLEYDKSVITTSGSGSFGSSTSDSDSRDNSRRKDLVVLARRVCDLEVSDKTLSSDEVTYERQKRRKKRKMVDSSCQMGSPSKGLDKSESKMHSEKVSTQKENLSENFANLNVDTEEFGGVMDTSLNERENCYVDMDGDVSSGNENLSGENYSPEWKKQKLEKGKSKKAKKRKKNDENENLDQTKKKKKVSKAEPIGRKKEKLADRKTKRKKKKKLKAETSSAGRKKKVEKDETKNEKKIDDTEDLLQTTKEKKAKNSEQNFSVLNIPIESIPSPEEVEQQWKEKNGRKRRKNGKKTGGHKLRRNRKVVNYRELSSSSSDNFGEASGLEKELLKKKRKLKKKGKDSEVVKTWKQRVVEGDLSSEVEEEFDRMEQKGVSGIKRKKVHKHKKKKQTSDDSGDQAFQDTLTREASLLPSPLELQLQYYSSDDTLS</sequence>
<feature type="compositionally biased region" description="Basic and acidic residues" evidence="1">
    <location>
        <begin position="1031"/>
        <end position="1046"/>
    </location>
</feature>
<evidence type="ECO:0000256" key="1">
    <source>
        <dbReference type="SAM" id="MobiDB-lite"/>
    </source>
</evidence>
<feature type="compositionally biased region" description="Polar residues" evidence="1">
    <location>
        <begin position="774"/>
        <end position="795"/>
    </location>
</feature>
<accession>A0A9Q1CFS3</accession>
<feature type="compositionally biased region" description="Basic residues" evidence="1">
    <location>
        <begin position="1154"/>
        <end position="1163"/>
    </location>
</feature>